<evidence type="ECO:0000259" key="2">
    <source>
        <dbReference type="Pfam" id="PF20703"/>
    </source>
</evidence>
<dbReference type="InterPro" id="IPR049052">
    <property type="entry name" value="nSTAND1"/>
</dbReference>
<evidence type="ECO:0000256" key="1">
    <source>
        <dbReference type="SAM" id="MobiDB-lite"/>
    </source>
</evidence>
<dbReference type="InterPro" id="IPR011044">
    <property type="entry name" value="Quino_amine_DH_bsu"/>
</dbReference>
<dbReference type="InterPro" id="IPR015943">
    <property type="entry name" value="WD40/YVTN_repeat-like_dom_sf"/>
</dbReference>
<protein>
    <submittedName>
        <fullName evidence="3">WD40 repeat protein</fullName>
    </submittedName>
</protein>
<evidence type="ECO:0000313" key="3">
    <source>
        <dbReference type="EMBL" id="MBB4680245.1"/>
    </source>
</evidence>
<dbReference type="SUPFAM" id="SSF50969">
    <property type="entry name" value="YVTN repeat-like/Quinoprotein amine dehydrogenase"/>
    <property type="match status" value="1"/>
</dbReference>
<keyword evidence="4" id="KW-1185">Reference proteome</keyword>
<dbReference type="Proteomes" id="UP000533598">
    <property type="component" value="Unassembled WGS sequence"/>
</dbReference>
<feature type="region of interest" description="Disordered" evidence="1">
    <location>
        <begin position="1138"/>
        <end position="1161"/>
    </location>
</feature>
<dbReference type="RefSeq" id="WP_185005900.1">
    <property type="nucleotide sequence ID" value="NZ_BAAAUI010000009.1"/>
</dbReference>
<dbReference type="EMBL" id="JACHMH010000001">
    <property type="protein sequence ID" value="MBB4680245.1"/>
    <property type="molecule type" value="Genomic_DNA"/>
</dbReference>
<dbReference type="Pfam" id="PF20703">
    <property type="entry name" value="nSTAND1"/>
    <property type="match status" value="1"/>
</dbReference>
<gene>
    <name evidence="3" type="ORF">HNR67_006363</name>
</gene>
<dbReference type="Gene3D" id="2.40.10.120">
    <property type="match status" value="1"/>
</dbReference>
<evidence type="ECO:0000313" key="4">
    <source>
        <dbReference type="Proteomes" id="UP000533598"/>
    </source>
</evidence>
<organism evidence="3 4">
    <name type="scientific">Crossiella cryophila</name>
    <dbReference type="NCBI Taxonomy" id="43355"/>
    <lineage>
        <taxon>Bacteria</taxon>
        <taxon>Bacillati</taxon>
        <taxon>Actinomycetota</taxon>
        <taxon>Actinomycetes</taxon>
        <taxon>Pseudonocardiales</taxon>
        <taxon>Pseudonocardiaceae</taxon>
        <taxon>Crossiella</taxon>
    </lineage>
</organism>
<accession>A0A7W7CFF4</accession>
<feature type="domain" description="Novel STAND NTPase 1" evidence="2">
    <location>
        <begin position="193"/>
        <end position="567"/>
    </location>
</feature>
<dbReference type="SUPFAM" id="SSF63829">
    <property type="entry name" value="Calcium-dependent phosphotriesterase"/>
    <property type="match status" value="1"/>
</dbReference>
<dbReference type="InterPro" id="IPR009003">
    <property type="entry name" value="Peptidase_S1_PA"/>
</dbReference>
<sequence>MANAPSIVRILDATGAAAGTGFLVTSDLVLTCAHVLGDQDSTTLDFPLLDEDSTWPAQVVAAVAETDIAVLRLAATPPGAVPSRLSREPVRWGEQVRVFGFPPELEHGVWVAAELRAATAAGWVQIESAPGRRRVGPGFSGSPVYSPAAGGVVGMVVAAERGAGTTTAYVLPVPTLLTADPGIAAPDPAEVCPYRGLEPFAEEHADGFRGRSELTGKALDVVAAQPVVVVAGPSGSGKSSLVRAGVVPGVRRRGMDVVLFRVLAGDPLTALALALLGPDARLPEAEELAKRLDSAEKALPWLLERVGPGGLLIGIDQFEEIPPESARTLFAVLFDLVSAAPPLRNGSPALVLLLTLRSGTLDELVTSQSATAMANGVVFVPPMTRVQLAEAVRADGVSFEPGLVDRILDHAGTEPGTLPLVEFTLARLWEQREAGQLTNRAYDELDGVAGALAGYAEGLYGRLGPAEQLAARRLLTGLARADDSGFQRRQMLLSDVDDDLLPLLGKLSTGRLVVVDGQAKIVELAHQALLHRWPRLKGWLAEEREFLAWRQQLRDSLRRWQLDGREEDGLLRGLALARAEQWQPKLTAEEREYVGASRIRAQRGRRIRRAVVGVIAALALVASGLAVLADRANRESQEQLRAALSRALAAESTGLQQSDPRSALQLAQAAWQTAQTTEAWGALFTQYVRYQQVDRLFQGLLPGKLRQVMSSADGGTTLLVNEDGLSSVWAGLNGDRPVRLRSLDRPVTGGTFQLSQSGRVFAYTSANGEVGVWRRDSQEVTVLREGEPGSRRADVLSLTISADDNQLLIRRAAAKTALERWDLTQRRQLPITDRLELAGGATYLGTVPNTVVVDGVGGTTSYDLGTGKEIRSWSTAGQTQRLVAENGAVVVECEDTKLRVLEIATGALRGEFPMRCGYLKLDGSTNYAIFPSSLRTDESHQRVEVVDLRTGASHQLIVPALNLLTETAILTRITSKASVFPGADGRPRVLFGDKNLLYRQDGPAPAPAMSIVNPFRSPDGRLIATYDHTGRITLRESRTGIVLGTADGAPLKTLARQHSSIEFTTDSRRLLTMQDNAVVVYSVPALTLERRIDLPPRTGRDLAGAQLVSNSMRDLGNGQFVLLRGGSLSRWNLADGRQVGETTPTWPEHGPPTNSRDPELEVRPGHPAEVAVIQSNSDVELWHLDQRTRIGVLGRAGNGGDTVRFTADQPTALVLTADNTIQFWDLAPPRPRGRPIPVGLTRSLVGAIPGGKVITVMSGLNTQSAQVWDVATAKLLGTFTGTSDLNEWKLDGVELTNLGPRVPRSVRMDPELWRKALCAHNNRDFTEAEHTVLTQLNAPTERPCPTP</sequence>
<reference evidence="3 4" key="1">
    <citation type="submission" date="2020-08" db="EMBL/GenBank/DDBJ databases">
        <title>Sequencing the genomes of 1000 actinobacteria strains.</title>
        <authorList>
            <person name="Klenk H.-P."/>
        </authorList>
    </citation>
    <scope>NUCLEOTIDE SEQUENCE [LARGE SCALE GENOMIC DNA]</scope>
    <source>
        <strain evidence="3 4">DSM 44230</strain>
    </source>
</reference>
<name>A0A7W7CFF4_9PSEU</name>
<dbReference type="SUPFAM" id="SSF50494">
    <property type="entry name" value="Trypsin-like serine proteases"/>
    <property type="match status" value="1"/>
</dbReference>
<dbReference type="Gene3D" id="2.130.10.10">
    <property type="entry name" value="YVTN repeat-like/Quinoprotein amine dehydrogenase"/>
    <property type="match status" value="2"/>
</dbReference>
<proteinExistence type="predicted"/>
<dbReference type="Pfam" id="PF13365">
    <property type="entry name" value="Trypsin_2"/>
    <property type="match status" value="1"/>
</dbReference>
<comment type="caution">
    <text evidence="3">The sequence shown here is derived from an EMBL/GenBank/DDBJ whole genome shotgun (WGS) entry which is preliminary data.</text>
</comment>